<feature type="compositionally biased region" description="Gly residues" evidence="1">
    <location>
        <begin position="15"/>
        <end position="25"/>
    </location>
</feature>
<name>A0A7Y6B4A4_9SPHN</name>
<evidence type="ECO:0000256" key="1">
    <source>
        <dbReference type="SAM" id="MobiDB-lite"/>
    </source>
</evidence>
<organism evidence="2 3">
    <name type="scientific">Sphingomonas zeae</name>
    <dbReference type="NCBI Taxonomy" id="1646122"/>
    <lineage>
        <taxon>Bacteria</taxon>
        <taxon>Pseudomonadati</taxon>
        <taxon>Pseudomonadota</taxon>
        <taxon>Alphaproteobacteria</taxon>
        <taxon>Sphingomonadales</taxon>
        <taxon>Sphingomonadaceae</taxon>
        <taxon>Sphingomonas</taxon>
    </lineage>
</organism>
<evidence type="ECO:0000313" key="3">
    <source>
        <dbReference type="Proteomes" id="UP000536441"/>
    </source>
</evidence>
<sequence>MTRAAAALPNRRTIGGAGTGVGGGVSPPDEEALLADDADEALDADDALDADEPLDDQPLLLDA</sequence>
<protein>
    <submittedName>
        <fullName evidence="2">Uncharacterized protein</fullName>
    </submittedName>
</protein>
<proteinExistence type="predicted"/>
<evidence type="ECO:0000313" key="2">
    <source>
        <dbReference type="EMBL" id="NUU46710.1"/>
    </source>
</evidence>
<dbReference type="Proteomes" id="UP000536441">
    <property type="component" value="Unassembled WGS sequence"/>
</dbReference>
<accession>A0A7Y6B4A4</accession>
<feature type="region of interest" description="Disordered" evidence="1">
    <location>
        <begin position="1"/>
        <end position="63"/>
    </location>
</feature>
<dbReference type="EMBL" id="JABMCH010000061">
    <property type="protein sequence ID" value="NUU46710.1"/>
    <property type="molecule type" value="Genomic_DNA"/>
</dbReference>
<reference evidence="2 3" key="1">
    <citation type="submission" date="2020-05" db="EMBL/GenBank/DDBJ databases">
        <title>Genome Sequencing of Type Strains.</title>
        <authorList>
            <person name="Lemaire J.F."/>
            <person name="Inderbitzin P."/>
            <person name="Gregorio O.A."/>
            <person name="Collins S.B."/>
            <person name="Wespe N."/>
            <person name="Knight-Connoni V."/>
        </authorList>
    </citation>
    <scope>NUCLEOTIDE SEQUENCE [LARGE SCALE GENOMIC DNA]</scope>
    <source>
        <strain evidence="2 3">DSM 100049</strain>
    </source>
</reference>
<comment type="caution">
    <text evidence="2">The sequence shown here is derived from an EMBL/GenBank/DDBJ whole genome shotgun (WGS) entry which is preliminary data.</text>
</comment>
<feature type="compositionally biased region" description="Acidic residues" evidence="1">
    <location>
        <begin position="28"/>
        <end position="55"/>
    </location>
</feature>
<keyword evidence="3" id="KW-1185">Reference proteome</keyword>
<dbReference type="RefSeq" id="WP_175311343.1">
    <property type="nucleotide sequence ID" value="NZ_JABMCH010000061.1"/>
</dbReference>
<gene>
    <name evidence="2" type="ORF">HP438_06955</name>
</gene>
<dbReference type="AlphaFoldDB" id="A0A7Y6B4A4"/>